<comment type="catalytic activity">
    <reaction evidence="1">
        <text>adenosine 3',5'-bisphosphate + H2O = AMP + phosphate</text>
        <dbReference type="Rhea" id="RHEA:10040"/>
        <dbReference type="ChEBI" id="CHEBI:15377"/>
        <dbReference type="ChEBI" id="CHEBI:43474"/>
        <dbReference type="ChEBI" id="CHEBI:58343"/>
        <dbReference type="ChEBI" id="CHEBI:456215"/>
        <dbReference type="EC" id="3.1.3.7"/>
    </reaction>
</comment>
<dbReference type="GO" id="GO:0046872">
    <property type="term" value="F:metal ion binding"/>
    <property type="evidence" value="ECO:0007669"/>
    <property type="project" value="UniProtKB-KW"/>
</dbReference>
<dbReference type="RefSeq" id="WP_132517114.1">
    <property type="nucleotide sequence ID" value="NZ_SMKP01000195.1"/>
</dbReference>
<keyword evidence="9" id="KW-1185">Reference proteome</keyword>
<evidence type="ECO:0000256" key="6">
    <source>
        <dbReference type="PIRSR" id="PIRSR600760-2"/>
    </source>
</evidence>
<dbReference type="GO" id="GO:0008441">
    <property type="term" value="F:3'(2'),5'-bisphosphate nucleotidase activity"/>
    <property type="evidence" value="ECO:0007669"/>
    <property type="project" value="UniProtKB-EC"/>
</dbReference>
<dbReference type="GO" id="GO:0000103">
    <property type="term" value="P:sulfate assimilation"/>
    <property type="evidence" value="ECO:0007669"/>
    <property type="project" value="TreeGrafter"/>
</dbReference>
<dbReference type="PROSITE" id="PS00629">
    <property type="entry name" value="IMP_1"/>
    <property type="match status" value="1"/>
</dbReference>
<gene>
    <name evidence="8" type="ORF">E1294_43190</name>
</gene>
<evidence type="ECO:0000313" key="8">
    <source>
        <dbReference type="EMBL" id="TDD12679.1"/>
    </source>
</evidence>
<organism evidence="8 9">
    <name type="scientific">Nonomuraea diastatica</name>
    <dbReference type="NCBI Taxonomy" id="1848329"/>
    <lineage>
        <taxon>Bacteria</taxon>
        <taxon>Bacillati</taxon>
        <taxon>Actinomycetota</taxon>
        <taxon>Actinomycetes</taxon>
        <taxon>Streptosporangiales</taxon>
        <taxon>Streptosporangiaceae</taxon>
        <taxon>Nonomuraea</taxon>
    </lineage>
</organism>
<accession>A0A4R4W295</accession>
<evidence type="ECO:0000256" key="3">
    <source>
        <dbReference type="ARBA" id="ARBA00022842"/>
    </source>
</evidence>
<dbReference type="OrthoDB" id="9772456at2"/>
<dbReference type="Proteomes" id="UP000294543">
    <property type="component" value="Unassembled WGS sequence"/>
</dbReference>
<sequence>MTIRDDHALAADLATEAGERLLRIRERTGFDDPAALRAEGDRAAHVLLMESLSRLRPSDCVLSEEATREERLDPRRLTAERVWIVDPLDGTREFSERRAGPGGGSLRDHEGAVGSATTGTERRAGPGGGSLRDHEGAVGSATMDAQQGRSDWAVHVALWERGRLAAGAVALPAQGRTLTTADPPKPPAHVKGRFRIAVSRTRPPEFVQKLAYLVGADLVPIGSAGAKISAVLTGEVEAYVHAGGQYEWDSAAPVAVALAAGVHASRIDGSELIYNQADPSLPDILVSLPELAASLLAGIRDLHR</sequence>
<feature type="binding site" evidence="6">
    <location>
        <position position="89"/>
    </location>
    <ligand>
        <name>Mg(2+)</name>
        <dbReference type="ChEBI" id="CHEBI:18420"/>
        <label>1</label>
        <note>catalytic</note>
    </ligand>
</feature>
<comment type="cofactor">
    <cofactor evidence="6">
        <name>Mg(2+)</name>
        <dbReference type="ChEBI" id="CHEBI:18420"/>
    </cofactor>
</comment>
<dbReference type="InterPro" id="IPR000760">
    <property type="entry name" value="Inositol_monophosphatase-like"/>
</dbReference>
<evidence type="ECO:0000256" key="2">
    <source>
        <dbReference type="ARBA" id="ARBA00022723"/>
    </source>
</evidence>
<dbReference type="AlphaFoldDB" id="A0A4R4W295"/>
<dbReference type="PANTHER" id="PTHR43028:SF5">
    <property type="entry name" value="3'(2'),5'-BISPHOSPHATE NUCLEOTIDASE 1"/>
    <property type="match status" value="1"/>
</dbReference>
<keyword evidence="3 6" id="KW-0460">Magnesium</keyword>
<protein>
    <recommendedName>
        <fullName evidence="4">3'(2'),5-bisphosphonucleoside 3'(2')-phosphohydrolase</fullName>
    </recommendedName>
    <alternativeName>
        <fullName evidence="5">DPNPase</fullName>
    </alternativeName>
</protein>
<dbReference type="Gene3D" id="3.30.540.10">
    <property type="entry name" value="Fructose-1,6-Bisphosphatase, subunit A, domain 1"/>
    <property type="match status" value="1"/>
</dbReference>
<evidence type="ECO:0000256" key="1">
    <source>
        <dbReference type="ARBA" id="ARBA00001625"/>
    </source>
</evidence>
<feature type="binding site" evidence="6">
    <location>
        <position position="64"/>
    </location>
    <ligand>
        <name>Mg(2+)</name>
        <dbReference type="ChEBI" id="CHEBI:18420"/>
        <label>1</label>
        <note>catalytic</note>
    </ligand>
</feature>
<dbReference type="Pfam" id="PF00459">
    <property type="entry name" value="Inositol_P"/>
    <property type="match status" value="1"/>
</dbReference>
<keyword evidence="2 6" id="KW-0479">Metal-binding</keyword>
<evidence type="ECO:0000256" key="5">
    <source>
        <dbReference type="ARBA" id="ARBA00042530"/>
    </source>
</evidence>
<name>A0A4R4W295_9ACTN</name>
<dbReference type="InterPro" id="IPR050725">
    <property type="entry name" value="CysQ/Inositol_MonoPase"/>
</dbReference>
<dbReference type="SUPFAM" id="SSF56655">
    <property type="entry name" value="Carbohydrate phosphatase"/>
    <property type="match status" value="1"/>
</dbReference>
<proteinExistence type="predicted"/>
<feature type="binding site" evidence="6">
    <location>
        <position position="86"/>
    </location>
    <ligand>
        <name>Mg(2+)</name>
        <dbReference type="ChEBI" id="CHEBI:18420"/>
        <label>1</label>
        <note>catalytic</note>
    </ligand>
</feature>
<dbReference type="PANTHER" id="PTHR43028">
    <property type="entry name" value="3'(2'),5'-BISPHOSPHATE NUCLEOTIDASE 1"/>
    <property type="match status" value="1"/>
</dbReference>
<feature type="region of interest" description="Disordered" evidence="7">
    <location>
        <begin position="93"/>
        <end position="146"/>
    </location>
</feature>
<feature type="binding site" evidence="6">
    <location>
        <position position="249"/>
    </location>
    <ligand>
        <name>Mg(2+)</name>
        <dbReference type="ChEBI" id="CHEBI:18420"/>
        <label>1</label>
        <note>catalytic</note>
    </ligand>
</feature>
<reference evidence="8 9" key="1">
    <citation type="submission" date="2019-03" db="EMBL/GenBank/DDBJ databases">
        <title>Draft genome sequences of novel Actinobacteria.</title>
        <authorList>
            <person name="Sahin N."/>
            <person name="Ay H."/>
            <person name="Saygin H."/>
        </authorList>
    </citation>
    <scope>NUCLEOTIDE SEQUENCE [LARGE SCALE GENOMIC DNA]</scope>
    <source>
        <strain evidence="8 9">KC712</strain>
    </source>
</reference>
<dbReference type="GO" id="GO:0050427">
    <property type="term" value="P:3'-phosphoadenosine 5'-phosphosulfate metabolic process"/>
    <property type="evidence" value="ECO:0007669"/>
    <property type="project" value="TreeGrafter"/>
</dbReference>
<evidence type="ECO:0000256" key="7">
    <source>
        <dbReference type="SAM" id="MobiDB-lite"/>
    </source>
</evidence>
<evidence type="ECO:0000313" key="9">
    <source>
        <dbReference type="Proteomes" id="UP000294543"/>
    </source>
</evidence>
<dbReference type="InterPro" id="IPR020583">
    <property type="entry name" value="Inositol_monoP_metal-BS"/>
</dbReference>
<evidence type="ECO:0000256" key="4">
    <source>
        <dbReference type="ARBA" id="ARBA00041694"/>
    </source>
</evidence>
<comment type="caution">
    <text evidence="8">The sequence shown here is derived from an EMBL/GenBank/DDBJ whole genome shotgun (WGS) entry which is preliminary data.</text>
</comment>
<feature type="binding site" evidence="6">
    <location>
        <position position="88"/>
    </location>
    <ligand>
        <name>Mg(2+)</name>
        <dbReference type="ChEBI" id="CHEBI:18420"/>
        <label>1</label>
        <note>catalytic</note>
    </ligand>
</feature>
<dbReference type="Gene3D" id="3.40.190.80">
    <property type="match status" value="1"/>
</dbReference>
<dbReference type="EMBL" id="SMKP01000195">
    <property type="protein sequence ID" value="TDD12679.1"/>
    <property type="molecule type" value="Genomic_DNA"/>
</dbReference>